<evidence type="ECO:0000313" key="1">
    <source>
        <dbReference type="EMBL" id="QXN90728.1"/>
    </source>
</evidence>
<accession>A0ABX8RM69</accession>
<keyword evidence="2" id="KW-1185">Reference proteome</keyword>
<reference evidence="1 2" key="1">
    <citation type="submission" date="2021-07" db="EMBL/GenBank/DDBJ databases">
        <title>Whole Genome Sequence of Nocardia Iowensis.</title>
        <authorList>
            <person name="Lamm A."/>
            <person name="Collins-Fairclough A.M."/>
            <person name="Bunk B."/>
            <person name="Sproer C."/>
        </authorList>
    </citation>
    <scope>NUCLEOTIDE SEQUENCE [LARGE SCALE GENOMIC DNA]</scope>
    <source>
        <strain evidence="1 2">NRRL 5646</strain>
    </source>
</reference>
<dbReference type="PANTHER" id="PTHR39289:SF1">
    <property type="entry name" value="L-ECTOINE SYNTHASE"/>
    <property type="match status" value="1"/>
</dbReference>
<dbReference type="EMBL" id="CP078145">
    <property type="protein sequence ID" value="QXN90728.1"/>
    <property type="molecule type" value="Genomic_DNA"/>
</dbReference>
<evidence type="ECO:0000313" key="2">
    <source>
        <dbReference type="Proteomes" id="UP000694257"/>
    </source>
</evidence>
<name>A0ABX8RM69_NOCIO</name>
<dbReference type="PANTHER" id="PTHR39289">
    <property type="match status" value="1"/>
</dbReference>
<dbReference type="Proteomes" id="UP000694257">
    <property type="component" value="Chromosome"/>
</dbReference>
<dbReference type="NCBIfam" id="NF009806">
    <property type="entry name" value="PRK13290.1"/>
    <property type="match status" value="1"/>
</dbReference>
<proteinExistence type="predicted"/>
<sequence>MLKRALDDVLGTQNDVEWGNGTSRRLLTDADNRGFTLTETYVRPGTESHLRYDNHIEACYCIEGSGSVENADGSFAITVGTVYAPDKGEEHILRSAHGMRLVCVFSPALKGSEQHSLDLNEYSSY</sequence>
<protein>
    <submittedName>
        <fullName evidence="1">Ectoine synthase</fullName>
    </submittedName>
</protein>
<dbReference type="InterPro" id="IPR010462">
    <property type="entry name" value="Ectoine_synth"/>
</dbReference>
<organism evidence="1 2">
    <name type="scientific">Nocardia iowensis</name>
    <dbReference type="NCBI Taxonomy" id="204891"/>
    <lineage>
        <taxon>Bacteria</taxon>
        <taxon>Bacillati</taxon>
        <taxon>Actinomycetota</taxon>
        <taxon>Actinomycetes</taxon>
        <taxon>Mycobacteriales</taxon>
        <taxon>Nocardiaceae</taxon>
        <taxon>Nocardia</taxon>
    </lineage>
</organism>
<gene>
    <name evidence="1" type="ORF">KV110_35970</name>
</gene>
<dbReference type="Pfam" id="PF06339">
    <property type="entry name" value="Ectoine_synth"/>
    <property type="match status" value="1"/>
</dbReference>
<dbReference type="RefSeq" id="WP_218471595.1">
    <property type="nucleotide sequence ID" value="NZ_BAABJN010000006.1"/>
</dbReference>
<dbReference type="CDD" id="cd06978">
    <property type="entry name" value="cupin_EctC"/>
    <property type="match status" value="1"/>
</dbReference>